<dbReference type="PANTHER" id="PTHR46580:SF4">
    <property type="entry name" value="ATP_GTP-BINDING PROTEIN"/>
    <property type="match status" value="1"/>
</dbReference>
<evidence type="ECO:0000256" key="2">
    <source>
        <dbReference type="SAM" id="SignalP"/>
    </source>
</evidence>
<gene>
    <name evidence="3" type="ORF">SRIMR7_08830</name>
</gene>
<dbReference type="GeneID" id="66858666"/>
<dbReference type="EMBL" id="CP094298">
    <property type="protein sequence ID" value="UNZ02248.1"/>
    <property type="molecule type" value="Genomic_DNA"/>
</dbReference>
<name>A0ABY3YWD1_STRRM</name>
<accession>A0ABY3YWD1</accession>
<evidence type="ECO:0000313" key="3">
    <source>
        <dbReference type="EMBL" id="UNZ02248.1"/>
    </source>
</evidence>
<sequence length="317" mass="33292">MAKLPGRKRGRAVSRLAVAAIAAALVGTSASAAVADAPVPAPVKNVDISKLAQAAPKAGAGAKSRATARAAATAEAPVFGLFGIQRSDGFLYQYLPDGTGGLDERTFVTSDWDLLKAAATVDHSGDGVGDGMWAWDKAGNLYFNSDSESRTVGGGWNIYDKVLSPGNLGGGTAYDIIARDKSGVLWIYLGYDNGQVTSRVKVGGGWNAYTEISGKGDLTGDGKADIVARDSSGVLWLYKGTGDYKAPFAPRVKIGAGWNAYNALVSVGDVDLDGRADLLARDTDGKLWLYKGDGGNQDPFESRKQIGFGYNIYSWMF</sequence>
<dbReference type="SUPFAM" id="SSF69318">
    <property type="entry name" value="Integrin alpha N-terminal domain"/>
    <property type="match status" value="1"/>
</dbReference>
<dbReference type="Gene3D" id="2.115.10.10">
    <property type="entry name" value="Tachylectin 2"/>
    <property type="match status" value="1"/>
</dbReference>
<dbReference type="RefSeq" id="WP_003981070.1">
    <property type="nucleotide sequence ID" value="NZ_CP043497.1"/>
</dbReference>
<protein>
    <submittedName>
        <fullName evidence="3">FG-GAP repeat protein</fullName>
    </submittedName>
</protein>
<feature type="signal peptide" evidence="2">
    <location>
        <begin position="1"/>
        <end position="32"/>
    </location>
</feature>
<evidence type="ECO:0000313" key="4">
    <source>
        <dbReference type="Proteomes" id="UP000829494"/>
    </source>
</evidence>
<dbReference type="InterPro" id="IPR013517">
    <property type="entry name" value="FG-GAP"/>
</dbReference>
<evidence type="ECO:0000256" key="1">
    <source>
        <dbReference type="ARBA" id="ARBA00022729"/>
    </source>
</evidence>
<dbReference type="PANTHER" id="PTHR46580">
    <property type="entry name" value="SENSOR KINASE-RELATED"/>
    <property type="match status" value="1"/>
</dbReference>
<organism evidence="3 4">
    <name type="scientific">Streptomyces rimosus subsp. rimosus</name>
    <dbReference type="NCBI Taxonomy" id="132474"/>
    <lineage>
        <taxon>Bacteria</taxon>
        <taxon>Bacillati</taxon>
        <taxon>Actinomycetota</taxon>
        <taxon>Actinomycetes</taxon>
        <taxon>Kitasatosporales</taxon>
        <taxon>Streptomycetaceae</taxon>
        <taxon>Streptomyces</taxon>
    </lineage>
</organism>
<keyword evidence="4" id="KW-1185">Reference proteome</keyword>
<dbReference type="Proteomes" id="UP000829494">
    <property type="component" value="Chromosome"/>
</dbReference>
<reference evidence="3 4" key="1">
    <citation type="submission" date="2022-03" db="EMBL/GenBank/DDBJ databases">
        <title>Complete genome of Streptomyces rimosus ssp. rimosus R7 (=ATCC 10970).</title>
        <authorList>
            <person name="Beganovic S."/>
            <person name="Ruckert C."/>
            <person name="Busche T."/>
            <person name="Kalinowski J."/>
            <person name="Wittmann C."/>
        </authorList>
    </citation>
    <scope>NUCLEOTIDE SEQUENCE [LARGE SCALE GENOMIC DNA]</scope>
    <source>
        <strain evidence="3 4">R7</strain>
    </source>
</reference>
<dbReference type="Pfam" id="PF13517">
    <property type="entry name" value="FG-GAP_3"/>
    <property type="match status" value="1"/>
</dbReference>
<keyword evidence="1 2" id="KW-0732">Signal</keyword>
<proteinExistence type="predicted"/>
<dbReference type="InterPro" id="IPR028994">
    <property type="entry name" value="Integrin_alpha_N"/>
</dbReference>
<feature type="chain" id="PRO_5046682123" evidence="2">
    <location>
        <begin position="33"/>
        <end position="317"/>
    </location>
</feature>